<feature type="active site" description="Proton acceptor" evidence="15">
    <location>
        <position position="68"/>
    </location>
</feature>
<keyword evidence="18" id="KW-0460">Magnesium</keyword>
<feature type="transmembrane region" description="Helical" evidence="19">
    <location>
        <begin position="55"/>
        <end position="74"/>
    </location>
</feature>
<evidence type="ECO:0000256" key="4">
    <source>
        <dbReference type="ARBA" id="ARBA00022516"/>
    </source>
</evidence>
<evidence type="ECO:0000256" key="9">
    <source>
        <dbReference type="ARBA" id="ARBA00022840"/>
    </source>
</evidence>
<evidence type="ECO:0000256" key="14">
    <source>
        <dbReference type="ARBA" id="ARBA00023264"/>
    </source>
</evidence>
<evidence type="ECO:0000256" key="11">
    <source>
        <dbReference type="ARBA" id="ARBA00023098"/>
    </source>
</evidence>
<keyword evidence="9 17" id="KW-0067">ATP-binding</keyword>
<evidence type="ECO:0000256" key="17">
    <source>
        <dbReference type="PIRSR" id="PIRSR600829-3"/>
    </source>
</evidence>
<feature type="binding site" evidence="17">
    <location>
        <position position="27"/>
    </location>
    <ligand>
        <name>ATP</name>
        <dbReference type="ChEBI" id="CHEBI:30616"/>
    </ligand>
</feature>
<feature type="binding site" evidence="18">
    <location>
        <position position="75"/>
    </location>
    <ligand>
        <name>a divalent metal cation</name>
        <dbReference type="ChEBI" id="CHEBI:60240"/>
    </ligand>
</feature>
<comment type="cofactor">
    <cofactor evidence="18">
        <name>Mg(2+)</name>
        <dbReference type="ChEBI" id="CHEBI:18420"/>
    </cofactor>
    <text evidence="18">Mn(2+), Zn(2+), Cd(2+) and Co(2+) support activity to lesser extents.</text>
</comment>
<evidence type="ECO:0000256" key="8">
    <source>
        <dbReference type="ARBA" id="ARBA00022777"/>
    </source>
</evidence>
<evidence type="ECO:0000256" key="13">
    <source>
        <dbReference type="ARBA" id="ARBA00023209"/>
    </source>
</evidence>
<evidence type="ECO:0000256" key="6">
    <source>
        <dbReference type="ARBA" id="ARBA00022692"/>
    </source>
</evidence>
<dbReference type="GO" id="GO:0008654">
    <property type="term" value="P:phospholipid biosynthetic process"/>
    <property type="evidence" value="ECO:0007669"/>
    <property type="project" value="UniProtKB-KW"/>
</dbReference>
<feature type="transmembrane region" description="Helical" evidence="19">
    <location>
        <begin position="30"/>
        <end position="49"/>
    </location>
</feature>
<keyword evidence="3" id="KW-1003">Cell membrane</keyword>
<dbReference type="Pfam" id="PF01219">
    <property type="entry name" value="DAGK_prokar"/>
    <property type="match status" value="1"/>
</dbReference>
<dbReference type="CDD" id="cd14265">
    <property type="entry name" value="UDPK_IM_like"/>
    <property type="match status" value="1"/>
</dbReference>
<evidence type="ECO:0000313" key="21">
    <source>
        <dbReference type="Proteomes" id="UP000230586"/>
    </source>
</evidence>
<dbReference type="InterPro" id="IPR033717">
    <property type="entry name" value="UDPK"/>
</dbReference>
<comment type="subcellular location">
    <subcellularLocation>
        <location evidence="1">Cell membrane</location>
        <topology evidence="1">Multi-pass membrane protein</topology>
    </subcellularLocation>
</comment>
<keyword evidence="14" id="KW-1208">Phospholipid metabolism</keyword>
<feature type="binding site" evidence="17">
    <location>
        <begin position="93"/>
        <end position="94"/>
    </location>
    <ligand>
        <name>ATP</name>
        <dbReference type="ChEBI" id="CHEBI:30616"/>
    </ligand>
</feature>
<dbReference type="AlphaFoldDB" id="A0A2M6XTM7"/>
<keyword evidence="13" id="KW-0594">Phospholipid biosynthesis</keyword>
<evidence type="ECO:0000256" key="7">
    <source>
        <dbReference type="ARBA" id="ARBA00022741"/>
    </source>
</evidence>
<gene>
    <name evidence="20" type="ORF">COT27_00205</name>
</gene>
<keyword evidence="18" id="KW-0479">Metal-binding</keyword>
<dbReference type="Gene3D" id="1.10.287.3610">
    <property type="match status" value="1"/>
</dbReference>
<keyword evidence="7 17" id="KW-0547">Nucleotide-binding</keyword>
<feature type="binding site" evidence="17">
    <location>
        <position position="16"/>
    </location>
    <ligand>
        <name>ATP</name>
        <dbReference type="ChEBI" id="CHEBI:30616"/>
    </ligand>
</feature>
<evidence type="ECO:0000256" key="3">
    <source>
        <dbReference type="ARBA" id="ARBA00022475"/>
    </source>
</evidence>
<dbReference type="EMBL" id="PEXX01000003">
    <property type="protein sequence ID" value="PIU10996.1"/>
    <property type="molecule type" value="Genomic_DNA"/>
</dbReference>
<comment type="caution">
    <text evidence="20">The sequence shown here is derived from an EMBL/GenBank/DDBJ whole genome shotgun (WGS) entry which is preliminary data.</text>
</comment>
<comment type="similarity">
    <text evidence="2">Belongs to the bacterial diacylglycerol kinase family.</text>
</comment>
<evidence type="ECO:0000256" key="1">
    <source>
        <dbReference type="ARBA" id="ARBA00004651"/>
    </source>
</evidence>
<evidence type="ECO:0000256" key="15">
    <source>
        <dbReference type="PIRSR" id="PIRSR600829-1"/>
    </source>
</evidence>
<dbReference type="GO" id="GO:0005524">
    <property type="term" value="F:ATP binding"/>
    <property type="evidence" value="ECO:0007669"/>
    <property type="project" value="UniProtKB-KW"/>
</dbReference>
<feature type="binding site" evidence="17">
    <location>
        <position position="75"/>
    </location>
    <ligand>
        <name>ATP</name>
        <dbReference type="ChEBI" id="CHEBI:30616"/>
    </ligand>
</feature>
<evidence type="ECO:0000256" key="19">
    <source>
        <dbReference type="SAM" id="Phobius"/>
    </source>
</evidence>
<feature type="binding site" evidence="18">
    <location>
        <position position="27"/>
    </location>
    <ligand>
        <name>a divalent metal cation</name>
        <dbReference type="ChEBI" id="CHEBI:60240"/>
    </ligand>
</feature>
<keyword evidence="4" id="KW-0444">Lipid biosynthesis</keyword>
<keyword evidence="6 19" id="KW-0812">Transmembrane</keyword>
<evidence type="ECO:0000256" key="5">
    <source>
        <dbReference type="ARBA" id="ARBA00022679"/>
    </source>
</evidence>
<evidence type="ECO:0000256" key="2">
    <source>
        <dbReference type="ARBA" id="ARBA00005967"/>
    </source>
</evidence>
<keyword evidence="12 19" id="KW-0472">Membrane</keyword>
<dbReference type="PANTHER" id="PTHR34299:SF1">
    <property type="entry name" value="DIACYLGLYCEROL KINASE"/>
    <property type="match status" value="1"/>
</dbReference>
<feature type="binding site" evidence="16">
    <location>
        <position position="68"/>
    </location>
    <ligand>
        <name>substrate</name>
    </ligand>
</feature>
<dbReference type="InterPro" id="IPR036945">
    <property type="entry name" value="DAGK_sf"/>
</dbReference>
<keyword evidence="8 20" id="KW-0418">Kinase</keyword>
<keyword evidence="5" id="KW-0808">Transferase</keyword>
<evidence type="ECO:0000256" key="16">
    <source>
        <dbReference type="PIRSR" id="PIRSR600829-2"/>
    </source>
</evidence>
<dbReference type="PANTHER" id="PTHR34299">
    <property type="entry name" value="DIACYLGLYCEROL KINASE"/>
    <property type="match status" value="1"/>
</dbReference>
<protein>
    <submittedName>
        <fullName evidence="20">Diacylglycerol kinase</fullName>
    </submittedName>
</protein>
<dbReference type="Proteomes" id="UP000230586">
    <property type="component" value="Unassembled WGS sequence"/>
</dbReference>
<keyword evidence="10 19" id="KW-1133">Transmembrane helix</keyword>
<dbReference type="GO" id="GO:0016301">
    <property type="term" value="F:kinase activity"/>
    <property type="evidence" value="ECO:0007669"/>
    <property type="project" value="UniProtKB-KW"/>
</dbReference>
<name>A0A2M6XTM7_9BACT</name>
<sequence length="121" mass="14241">MKNIFKIENFFRSFKYAVRGLKFVWQEQNFRIQFTMAVAVIFLMYYLGLTRLEKVALIIVIMSVLVLESLNTIFEHLSDLLKPRLHDYILIIKDIMAAIVLLASVGAIIIGLMIFWPYIFY</sequence>
<dbReference type="InterPro" id="IPR000829">
    <property type="entry name" value="DAGK"/>
</dbReference>
<proteinExistence type="inferred from homology"/>
<evidence type="ECO:0000256" key="10">
    <source>
        <dbReference type="ARBA" id="ARBA00022989"/>
    </source>
</evidence>
<organism evidence="20 21">
    <name type="scientific">Candidatus Kuenenbacteria bacterium CG08_land_8_20_14_0_20_37_23</name>
    <dbReference type="NCBI Taxonomy" id="1974617"/>
    <lineage>
        <taxon>Bacteria</taxon>
        <taxon>Candidatus Kueneniibacteriota</taxon>
    </lineage>
</organism>
<reference evidence="21" key="1">
    <citation type="submission" date="2017-09" db="EMBL/GenBank/DDBJ databases">
        <title>Depth-based differentiation of microbial function through sediment-hosted aquifers and enrichment of novel symbionts in the deep terrestrial subsurface.</title>
        <authorList>
            <person name="Probst A.J."/>
            <person name="Ladd B."/>
            <person name="Jarett J.K."/>
            <person name="Geller-Mcgrath D.E."/>
            <person name="Sieber C.M.K."/>
            <person name="Emerson J.B."/>
            <person name="Anantharaman K."/>
            <person name="Thomas B.C."/>
            <person name="Malmstrom R."/>
            <person name="Stieglmeier M."/>
            <person name="Klingl A."/>
            <person name="Woyke T."/>
            <person name="Ryan C.M."/>
            <person name="Banfield J.F."/>
        </authorList>
    </citation>
    <scope>NUCLEOTIDE SEQUENCE [LARGE SCALE GENOMIC DNA]</scope>
</reference>
<evidence type="ECO:0000256" key="18">
    <source>
        <dbReference type="PIRSR" id="PIRSR600829-4"/>
    </source>
</evidence>
<keyword evidence="11" id="KW-0443">Lipid metabolism</keyword>
<dbReference type="GO" id="GO:0005886">
    <property type="term" value="C:plasma membrane"/>
    <property type="evidence" value="ECO:0007669"/>
    <property type="project" value="UniProtKB-SubCell"/>
</dbReference>
<accession>A0A2M6XTM7</accession>
<dbReference type="GO" id="GO:0046872">
    <property type="term" value="F:metal ion binding"/>
    <property type="evidence" value="ECO:0007669"/>
    <property type="project" value="UniProtKB-KW"/>
</dbReference>
<evidence type="ECO:0000313" key="20">
    <source>
        <dbReference type="EMBL" id="PIU10996.1"/>
    </source>
</evidence>
<evidence type="ECO:0000256" key="12">
    <source>
        <dbReference type="ARBA" id="ARBA00023136"/>
    </source>
</evidence>
<feature type="transmembrane region" description="Helical" evidence="19">
    <location>
        <begin position="95"/>
        <end position="119"/>
    </location>
</feature>